<dbReference type="EC" id="1.2.1.24" evidence="4"/>
<dbReference type="SUPFAM" id="SSF53720">
    <property type="entry name" value="ALDH-like"/>
    <property type="match status" value="1"/>
</dbReference>
<evidence type="ECO:0000256" key="2">
    <source>
        <dbReference type="ARBA" id="ARBA00023002"/>
    </source>
</evidence>
<dbReference type="CDD" id="cd07103">
    <property type="entry name" value="ALDH_F5_SSADH_GabD"/>
    <property type="match status" value="1"/>
</dbReference>
<dbReference type="GO" id="GO:0047533">
    <property type="term" value="F:2,5-dioxovalerate dehydrogenase (NADP+) activity"/>
    <property type="evidence" value="ECO:0007669"/>
    <property type="project" value="UniProtKB-EC"/>
</dbReference>
<evidence type="ECO:0000256" key="1">
    <source>
        <dbReference type="ARBA" id="ARBA00009986"/>
    </source>
</evidence>
<dbReference type="AlphaFoldDB" id="A0A1K0IX96"/>
<dbReference type="InterPro" id="IPR016162">
    <property type="entry name" value="Ald_DH_N"/>
</dbReference>
<organism evidence="4">
    <name type="scientific">Cupriavidus necator</name>
    <name type="common">Alcaligenes eutrophus</name>
    <name type="synonym">Ralstonia eutropha</name>
    <dbReference type="NCBI Taxonomy" id="106590"/>
    <lineage>
        <taxon>Bacteria</taxon>
        <taxon>Pseudomonadati</taxon>
        <taxon>Pseudomonadota</taxon>
        <taxon>Betaproteobacteria</taxon>
        <taxon>Burkholderiales</taxon>
        <taxon>Burkholderiaceae</taxon>
        <taxon>Cupriavidus</taxon>
    </lineage>
</organism>
<dbReference type="InterPro" id="IPR016161">
    <property type="entry name" value="Ald_DH/histidinol_DH"/>
</dbReference>
<dbReference type="Gene3D" id="3.40.309.10">
    <property type="entry name" value="Aldehyde Dehydrogenase, Chain A, domain 2"/>
    <property type="match status" value="1"/>
</dbReference>
<proteinExistence type="inferred from homology"/>
<dbReference type="InterPro" id="IPR050740">
    <property type="entry name" value="Aldehyde_DH_Superfamily"/>
</dbReference>
<dbReference type="FunFam" id="3.40.309.10:FF:000009">
    <property type="entry name" value="Aldehyde dehydrogenase A"/>
    <property type="match status" value="1"/>
</dbReference>
<dbReference type="Gene3D" id="3.40.605.10">
    <property type="entry name" value="Aldehyde Dehydrogenase, Chain A, domain 1"/>
    <property type="match status" value="1"/>
</dbReference>
<gene>
    <name evidence="4" type="primary">araE</name>
    <name evidence="4" type="ORF">CNECB9_4100004</name>
</gene>
<dbReference type="InterPro" id="IPR016163">
    <property type="entry name" value="Ald_DH_C"/>
</dbReference>
<name>A0A1K0IX96_CUPNE</name>
<dbReference type="EMBL" id="FMSH01000347">
    <property type="protein sequence ID" value="SCU81608.1"/>
    <property type="molecule type" value="Genomic_DNA"/>
</dbReference>
<accession>A0A1K0IX96</accession>
<dbReference type="Pfam" id="PF00171">
    <property type="entry name" value="Aldedh"/>
    <property type="match status" value="1"/>
</dbReference>
<sequence>MYQDLALYIDGEFIKGGDRREQDVINPATQEVLGKLPHASRADLDRALAAAQRAFETWKKTSPLERAKILRRVGELTRERAREIGRNITLDQGKPLAEAVGEVMVCAEHADWHAEECRRIYGRVIPPRQPNVRQIVVREPIGVCAAFTPWNFPFNQAIRKIVSALGAGCTLILKGPEDSPSAVVALAQLFHDAGLPPGVLNIVWGVPGEVSTYLIESPIVRKISFTGSVPVGKQLAALAGAHMKRVTMELGGHSPVLVFDDADIDPAAEMLARFKLRNAGQVCVSPTRFYVQEKAYDRFLARFTEVIGSIKVGNGLEDGTQMGPLAHERRVLSMEQFLDDASQRGGKIVAGGSRLGSIGNNKGYFFAPTVVTDLPDDSRLMTDEPFGPVAPVTRFKDTAEVLRRANSLPFGLASYVFTNSLKTATEVSNGLEAGMVNINHFGMALAETPFGGIKDSGIGSEGGQETFDGYLVTKFITQA</sequence>
<dbReference type="InterPro" id="IPR015590">
    <property type="entry name" value="Aldehyde_DH_dom"/>
</dbReference>
<dbReference type="RefSeq" id="WP_340527326.1">
    <property type="nucleotide sequence ID" value="NZ_FMSH01000347.1"/>
</dbReference>
<feature type="domain" description="Aldehyde dehydrogenase" evidence="3">
    <location>
        <begin position="16"/>
        <end position="476"/>
    </location>
</feature>
<evidence type="ECO:0000313" key="4">
    <source>
        <dbReference type="EMBL" id="SCU81608.1"/>
    </source>
</evidence>
<dbReference type="EC" id="1.2.1.26" evidence="4"/>
<comment type="similarity">
    <text evidence="1">Belongs to the aldehyde dehydrogenase family.</text>
</comment>
<protein>
    <submittedName>
        <fullName evidence="4">Alpha-ketoglutaric semialdehyde dehydrogenase</fullName>
        <ecNumber evidence="4">1.2.1.24</ecNumber>
        <ecNumber evidence="4">1.2.1.26</ecNumber>
    </submittedName>
</protein>
<dbReference type="PANTHER" id="PTHR43353:SF5">
    <property type="entry name" value="SUCCINATE-SEMIALDEHYDE DEHYDROGENASE, MITOCHONDRIAL"/>
    <property type="match status" value="1"/>
</dbReference>
<dbReference type="PANTHER" id="PTHR43353">
    <property type="entry name" value="SUCCINATE-SEMIALDEHYDE DEHYDROGENASE, MITOCHONDRIAL"/>
    <property type="match status" value="1"/>
</dbReference>
<dbReference type="FunFam" id="3.40.605.10:FF:000033">
    <property type="entry name" value="NAD-dependent succinate-semialdehyde dehydrogenase"/>
    <property type="match status" value="1"/>
</dbReference>
<evidence type="ECO:0000259" key="3">
    <source>
        <dbReference type="Pfam" id="PF00171"/>
    </source>
</evidence>
<keyword evidence="2 4" id="KW-0560">Oxidoreductase</keyword>
<dbReference type="GO" id="GO:0004777">
    <property type="term" value="F:succinate-semialdehyde dehydrogenase (NAD+) activity"/>
    <property type="evidence" value="ECO:0007669"/>
    <property type="project" value="UniProtKB-EC"/>
</dbReference>
<reference evidence="4" key="1">
    <citation type="submission" date="2016-09" db="EMBL/GenBank/DDBJ databases">
        <authorList>
            <person name="Capua I."/>
            <person name="De Benedictis P."/>
            <person name="Joannis T."/>
            <person name="Lombin L.H."/>
            <person name="Cattoli G."/>
        </authorList>
    </citation>
    <scope>NUCLEOTIDE SEQUENCE</scope>
    <source>
        <strain evidence="4">B9</strain>
    </source>
</reference>